<name>A0A1C6FQJ0_9FIRM</name>
<gene>
    <name evidence="1" type="ORF">SAMEA3545359_00076</name>
</gene>
<protein>
    <submittedName>
        <fullName evidence="1">Uncharacterized protein</fullName>
    </submittedName>
</protein>
<dbReference type="AlphaFoldDB" id="A0A1C6FQJ0"/>
<reference evidence="1" key="1">
    <citation type="submission" date="2015-09" db="EMBL/GenBank/DDBJ databases">
        <authorList>
            <consortium name="Pathogen Informatics"/>
        </authorList>
    </citation>
    <scope>NUCLEOTIDE SEQUENCE</scope>
    <source>
        <strain evidence="1">2789STDY5834896</strain>
    </source>
</reference>
<accession>A0A1C6FQJ0</accession>
<proteinExistence type="predicted"/>
<dbReference type="EMBL" id="FMHG01000001">
    <property type="protein sequence ID" value="SCJ35368.1"/>
    <property type="molecule type" value="Genomic_DNA"/>
</dbReference>
<sequence>MLKNRKITGFVKPVTALADTPKMSAQKLKEWFDSNSTTELKTAVNGVIDDLTGPDGASNIGTAYGMLNDVITYLREKTGSDEEYNNFLSLLARLTKQSQEAYDQYLIDVGGLEQSAQTELTNFLAWIAASRVRSSTQLETAFQEYMAQLNSLEDGAQTELSSFMAWIASSKQSSAAEMRSWLDAIKDILSEDVAGNLLVLIQALQADQPTRQVATLTGVAEADGKLADCTLYATEYAMGVGGIGEGPIGGGPLVSQPLKTTQNFDGTVAVKTLPEYAAMTETHTAGGGLYTLCGADGPRSLVLAAK</sequence>
<organism evidence="1">
    <name type="scientific">uncultured Anaerotruncus sp</name>
    <dbReference type="NCBI Taxonomy" id="905011"/>
    <lineage>
        <taxon>Bacteria</taxon>
        <taxon>Bacillati</taxon>
        <taxon>Bacillota</taxon>
        <taxon>Clostridia</taxon>
        <taxon>Eubacteriales</taxon>
        <taxon>Oscillospiraceae</taxon>
        <taxon>Anaerotruncus</taxon>
        <taxon>environmental samples</taxon>
    </lineage>
</organism>
<evidence type="ECO:0000313" key="1">
    <source>
        <dbReference type="EMBL" id="SCJ35368.1"/>
    </source>
</evidence>